<evidence type="ECO:0000313" key="2">
    <source>
        <dbReference type="Proteomes" id="UP000614047"/>
    </source>
</evidence>
<dbReference type="AlphaFoldDB" id="A0A931DRP9"/>
<sequence length="39" mass="4207">MDVDFRTGLDALAVRGERHPLRYDPAVAAARVPGLLSAE</sequence>
<organism evidence="1 2">
    <name type="scientific">Actinomadura viridis</name>
    <dbReference type="NCBI Taxonomy" id="58110"/>
    <lineage>
        <taxon>Bacteria</taxon>
        <taxon>Bacillati</taxon>
        <taxon>Actinomycetota</taxon>
        <taxon>Actinomycetes</taxon>
        <taxon>Streptosporangiales</taxon>
        <taxon>Thermomonosporaceae</taxon>
        <taxon>Actinomadura</taxon>
    </lineage>
</organism>
<comment type="caution">
    <text evidence="1">The sequence shown here is derived from an EMBL/GenBank/DDBJ whole genome shotgun (WGS) entry which is preliminary data.</text>
</comment>
<dbReference type="Proteomes" id="UP000614047">
    <property type="component" value="Unassembled WGS sequence"/>
</dbReference>
<accession>A0A931DRP9</accession>
<proteinExistence type="predicted"/>
<keyword evidence="2" id="KW-1185">Reference proteome</keyword>
<reference evidence="1" key="1">
    <citation type="submission" date="2020-11" db="EMBL/GenBank/DDBJ databases">
        <title>Sequencing the genomes of 1000 actinobacteria strains.</title>
        <authorList>
            <person name="Klenk H.-P."/>
        </authorList>
    </citation>
    <scope>NUCLEOTIDE SEQUENCE</scope>
    <source>
        <strain evidence="1">DSM 43175</strain>
    </source>
</reference>
<gene>
    <name evidence="1" type="ORF">IW256_006689</name>
</gene>
<dbReference type="EMBL" id="JADOUA010000001">
    <property type="protein sequence ID" value="MBG6092576.1"/>
    <property type="molecule type" value="Genomic_DNA"/>
</dbReference>
<evidence type="ECO:0000313" key="1">
    <source>
        <dbReference type="EMBL" id="MBG6092576.1"/>
    </source>
</evidence>
<name>A0A931DRP9_9ACTN</name>
<protein>
    <submittedName>
        <fullName evidence="1">Uncharacterized protein</fullName>
    </submittedName>
</protein>